<keyword evidence="3" id="KW-1185">Reference proteome</keyword>
<feature type="transmembrane region" description="Helical" evidence="1">
    <location>
        <begin position="53"/>
        <end position="74"/>
    </location>
</feature>
<dbReference type="EMBL" id="QUNO01000002">
    <property type="protein sequence ID" value="REH53899.1"/>
    <property type="molecule type" value="Genomic_DNA"/>
</dbReference>
<keyword evidence="1" id="KW-0812">Transmembrane</keyword>
<accession>A0A3E0I5A5</accession>
<dbReference type="RefSeq" id="WP_116173014.1">
    <property type="nucleotide sequence ID" value="NZ_CP144375.1"/>
</dbReference>
<dbReference type="OrthoDB" id="8440251at2"/>
<dbReference type="InterPro" id="IPR001646">
    <property type="entry name" value="5peptide_repeat"/>
</dbReference>
<sequence>MDSSDQRPAYRVLSTRTIALSAAALVVIGVGVGIWLLIAYGDGTVESSNRLDAIKTAGTIVVGTGGAGALWLAARRQRTSEIALRQKDLDHEKVDRDYALRERMAAASEADALERRVTDLYTKAAEQLGSDKAPVRLAGMYALERLAQATPDQRQTVVNVLCAYLRMPFDAFAVDPVVAEEHQVRLTAQRILVTHAKRTAEARWDDLDLDFTRAALFDLDLTDCVIRSLTCDEARLFGRTRFDTATIQQASFKSATFADRVSWDHTDFLGPASFAEARFEDGADFANARFAEWTRFSRSHFAADASFQATTFDGEVRFGSTRFLGDVAFDHTRFAGHTFFHNAEFAGAARFTAVEFAAEVRFDNAVFATLADFVDVRFGDYVEFSEAQFRGDTRFGHVRFAGSARFATTRADGDLRFDHTWARLDVPDTVVRVWPTAIRHARPGSFAVVPGASGEAGDWGQLEYVLDE</sequence>
<dbReference type="AlphaFoldDB" id="A0A3E0I5A5"/>
<protein>
    <submittedName>
        <fullName evidence="2">Pentapeptide repeat protein</fullName>
    </submittedName>
</protein>
<evidence type="ECO:0000313" key="2">
    <source>
        <dbReference type="EMBL" id="REH53899.1"/>
    </source>
</evidence>
<reference evidence="2 3" key="1">
    <citation type="submission" date="2018-08" db="EMBL/GenBank/DDBJ databases">
        <title>Genomic Encyclopedia of Archaeal and Bacterial Type Strains, Phase II (KMG-II): from individual species to whole genera.</title>
        <authorList>
            <person name="Goeker M."/>
        </authorList>
    </citation>
    <scope>NUCLEOTIDE SEQUENCE [LARGE SCALE GENOMIC DNA]</scope>
    <source>
        <strain evidence="2 3">DSM 45791</strain>
    </source>
</reference>
<organism evidence="2 3">
    <name type="scientific">Kutzneria buriramensis</name>
    <dbReference type="NCBI Taxonomy" id="1045776"/>
    <lineage>
        <taxon>Bacteria</taxon>
        <taxon>Bacillati</taxon>
        <taxon>Actinomycetota</taxon>
        <taxon>Actinomycetes</taxon>
        <taxon>Pseudonocardiales</taxon>
        <taxon>Pseudonocardiaceae</taxon>
        <taxon>Kutzneria</taxon>
    </lineage>
</organism>
<comment type="caution">
    <text evidence="2">The sequence shown here is derived from an EMBL/GenBank/DDBJ whole genome shotgun (WGS) entry which is preliminary data.</text>
</comment>
<feature type="transmembrane region" description="Helical" evidence="1">
    <location>
        <begin position="20"/>
        <end position="41"/>
    </location>
</feature>
<gene>
    <name evidence="2" type="ORF">BCF44_102120</name>
</gene>
<keyword evidence="1" id="KW-1133">Transmembrane helix</keyword>
<dbReference type="Proteomes" id="UP000256269">
    <property type="component" value="Unassembled WGS sequence"/>
</dbReference>
<name>A0A3E0I5A5_9PSEU</name>
<keyword evidence="1" id="KW-0472">Membrane</keyword>
<dbReference type="Gene3D" id="2.160.20.80">
    <property type="entry name" value="E3 ubiquitin-protein ligase SopA"/>
    <property type="match status" value="1"/>
</dbReference>
<evidence type="ECO:0000313" key="3">
    <source>
        <dbReference type="Proteomes" id="UP000256269"/>
    </source>
</evidence>
<proteinExistence type="predicted"/>
<dbReference type="Pfam" id="PF13576">
    <property type="entry name" value="Pentapeptide_3"/>
    <property type="match status" value="2"/>
</dbReference>
<evidence type="ECO:0000256" key="1">
    <source>
        <dbReference type="SAM" id="Phobius"/>
    </source>
</evidence>